<dbReference type="NCBIfam" id="TIGR03859">
    <property type="entry name" value="PQQ_PqqD"/>
    <property type="match status" value="1"/>
</dbReference>
<dbReference type="EMBL" id="MZMT01000062">
    <property type="protein sequence ID" value="PIO41416.1"/>
    <property type="molecule type" value="Genomic_DNA"/>
</dbReference>
<evidence type="ECO:0000256" key="3">
    <source>
        <dbReference type="ARBA" id="ARBA00022905"/>
    </source>
</evidence>
<dbReference type="RefSeq" id="WP_100002492.1">
    <property type="nucleotide sequence ID" value="NZ_CP017942.1"/>
</dbReference>
<evidence type="ECO:0000313" key="4">
    <source>
        <dbReference type="EMBL" id="PIO41416.1"/>
    </source>
</evidence>
<protein>
    <submittedName>
        <fullName evidence="4">Pyrroloquinoline quinone biosynthesis protein PqqD</fullName>
    </submittedName>
</protein>
<comment type="caution">
    <text evidence="4">The sequence shown here is derived from an EMBL/GenBank/DDBJ whole genome shotgun (WGS) entry which is preliminary data.</text>
</comment>
<dbReference type="Gene3D" id="1.10.10.1150">
    <property type="entry name" value="Coenzyme PQQ synthesis protein D (PqqD)"/>
    <property type="match status" value="1"/>
</dbReference>
<evidence type="ECO:0000313" key="5">
    <source>
        <dbReference type="Proteomes" id="UP000232163"/>
    </source>
</evidence>
<comment type="pathway">
    <text evidence="1">Cofactor biosynthesis; pyrroloquinoline quinone biosynthesis.</text>
</comment>
<dbReference type="OrthoDB" id="7995890at2"/>
<keyword evidence="3" id="KW-0884">PQQ biosynthesis</keyword>
<dbReference type="AlphaFoldDB" id="A0A2N9VPJ8"/>
<dbReference type="UniPathway" id="UPA00539"/>
<dbReference type="InterPro" id="IPR022479">
    <property type="entry name" value="PqqD_bac"/>
</dbReference>
<accession>A0A2N9VPJ8</accession>
<dbReference type="InterPro" id="IPR041881">
    <property type="entry name" value="PqqD_sf"/>
</dbReference>
<dbReference type="Proteomes" id="UP000232163">
    <property type="component" value="Unassembled WGS sequence"/>
</dbReference>
<name>A0A2N9VPJ8_9HYPH</name>
<evidence type="ECO:0000256" key="1">
    <source>
        <dbReference type="ARBA" id="ARBA00004886"/>
    </source>
</evidence>
<dbReference type="Pfam" id="PF05402">
    <property type="entry name" value="PqqD"/>
    <property type="match status" value="1"/>
</dbReference>
<keyword evidence="5" id="KW-1185">Reference proteome</keyword>
<reference evidence="5" key="1">
    <citation type="journal article" date="2017" name="Int J Environ Stud">
        <title>Does the Miocene-Pliocene relict legume Oxytropis triphylla form nitrogen-fixing nodules with a combination of bacterial strains?</title>
        <authorList>
            <person name="Safronova V."/>
            <person name="Belimov A."/>
            <person name="Sazanova A."/>
            <person name="Kuznetsova I."/>
            <person name="Popova J."/>
            <person name="Andronov E."/>
            <person name="Verkhozina A."/>
            <person name="Tikhonovich I."/>
        </authorList>
    </citation>
    <scope>NUCLEOTIDE SEQUENCE [LARGE SCALE GENOMIC DNA]</scope>
    <source>
        <strain evidence="5">Tri-38</strain>
    </source>
</reference>
<dbReference type="KEGG" id="pht:BLM14_23880"/>
<organism evidence="4 5">
    <name type="scientific">Phyllobacterium zundukense</name>
    <dbReference type="NCBI Taxonomy" id="1867719"/>
    <lineage>
        <taxon>Bacteria</taxon>
        <taxon>Pseudomonadati</taxon>
        <taxon>Pseudomonadota</taxon>
        <taxon>Alphaproteobacteria</taxon>
        <taxon>Hyphomicrobiales</taxon>
        <taxon>Phyllobacteriaceae</taxon>
        <taxon>Phyllobacterium</taxon>
    </lineage>
</organism>
<gene>
    <name evidence="4" type="ORF">B5P45_28955</name>
</gene>
<evidence type="ECO:0000256" key="2">
    <source>
        <dbReference type="ARBA" id="ARBA00011741"/>
    </source>
</evidence>
<comment type="subunit">
    <text evidence="2">Monomer. Interacts with PqqE.</text>
</comment>
<sequence>MIETTRVRTVLSMQSKPVLKRHVRLQYDRVRGAWALLSPERVFWPNEVSLDILRLCDGRYSVAQMIALLGDQYGADEAEITPDVTGFLQEWSDKFLVTL</sequence>
<dbReference type="InterPro" id="IPR008792">
    <property type="entry name" value="PQQD"/>
</dbReference>
<dbReference type="GO" id="GO:0048038">
    <property type="term" value="F:quinone binding"/>
    <property type="evidence" value="ECO:0007669"/>
    <property type="project" value="InterPro"/>
</dbReference>
<dbReference type="GO" id="GO:0018189">
    <property type="term" value="P:pyrroloquinoline quinone biosynthetic process"/>
    <property type="evidence" value="ECO:0007669"/>
    <property type="project" value="UniProtKB-UniPathway"/>
</dbReference>
<proteinExistence type="predicted"/>